<dbReference type="Proteomes" id="UP000295573">
    <property type="component" value="Unassembled WGS sequence"/>
</dbReference>
<keyword evidence="4" id="KW-0804">Transcription</keyword>
<dbReference type="InterPro" id="IPR011006">
    <property type="entry name" value="CheY-like_superfamily"/>
</dbReference>
<evidence type="ECO:0000256" key="3">
    <source>
        <dbReference type="ARBA" id="ARBA00023125"/>
    </source>
</evidence>
<dbReference type="PANTHER" id="PTHR43214">
    <property type="entry name" value="TWO-COMPONENT RESPONSE REGULATOR"/>
    <property type="match status" value="1"/>
</dbReference>
<keyword evidence="2" id="KW-0805">Transcription regulation</keyword>
<gene>
    <name evidence="8" type="ORF">EV646_11780</name>
</gene>
<evidence type="ECO:0000259" key="7">
    <source>
        <dbReference type="PROSITE" id="PS50110"/>
    </source>
</evidence>
<evidence type="ECO:0000256" key="5">
    <source>
        <dbReference type="PROSITE-ProRule" id="PRU00169"/>
    </source>
</evidence>
<dbReference type="Pfam" id="PF00196">
    <property type="entry name" value="GerE"/>
    <property type="match status" value="1"/>
</dbReference>
<dbReference type="OrthoDB" id="4135368at2"/>
<protein>
    <submittedName>
        <fullName evidence="8">DNA-binding NarL/FixJ family response regulator</fullName>
    </submittedName>
</protein>
<evidence type="ECO:0000256" key="1">
    <source>
        <dbReference type="ARBA" id="ARBA00022553"/>
    </source>
</evidence>
<feature type="domain" description="Response regulatory" evidence="7">
    <location>
        <begin position="2"/>
        <end position="120"/>
    </location>
</feature>
<dbReference type="PROSITE" id="PS50110">
    <property type="entry name" value="RESPONSE_REGULATORY"/>
    <property type="match status" value="1"/>
</dbReference>
<keyword evidence="9" id="KW-1185">Reference proteome</keyword>
<dbReference type="EMBL" id="SLWR01000017">
    <property type="protein sequence ID" value="TCO40539.1"/>
    <property type="molecule type" value="Genomic_DNA"/>
</dbReference>
<dbReference type="InterPro" id="IPR001789">
    <property type="entry name" value="Sig_transdc_resp-reg_receiver"/>
</dbReference>
<feature type="modified residue" description="4-aspartylphosphate" evidence="5">
    <location>
        <position position="52"/>
    </location>
</feature>
<dbReference type="Gene3D" id="3.40.50.2300">
    <property type="match status" value="1"/>
</dbReference>
<dbReference type="GO" id="GO:0006355">
    <property type="term" value="P:regulation of DNA-templated transcription"/>
    <property type="evidence" value="ECO:0007669"/>
    <property type="project" value="InterPro"/>
</dbReference>
<dbReference type="SMART" id="SM00448">
    <property type="entry name" value="REC"/>
    <property type="match status" value="1"/>
</dbReference>
<organism evidence="8 9">
    <name type="scientific">Kribbella antiqua</name>
    <dbReference type="NCBI Taxonomy" id="2512217"/>
    <lineage>
        <taxon>Bacteria</taxon>
        <taxon>Bacillati</taxon>
        <taxon>Actinomycetota</taxon>
        <taxon>Actinomycetes</taxon>
        <taxon>Propionibacteriales</taxon>
        <taxon>Kribbellaceae</taxon>
        <taxon>Kribbella</taxon>
    </lineage>
</organism>
<keyword evidence="1 5" id="KW-0597">Phosphoprotein</keyword>
<name>A0A4R2IA50_9ACTN</name>
<dbReference type="AlphaFoldDB" id="A0A4R2IA50"/>
<accession>A0A4R2IA50</accession>
<keyword evidence="3 8" id="KW-0238">DNA-binding</keyword>
<dbReference type="SUPFAM" id="SSF52172">
    <property type="entry name" value="CheY-like"/>
    <property type="match status" value="1"/>
</dbReference>
<feature type="domain" description="HTH luxR-type" evidence="6">
    <location>
        <begin position="139"/>
        <end position="209"/>
    </location>
</feature>
<evidence type="ECO:0000256" key="4">
    <source>
        <dbReference type="ARBA" id="ARBA00023163"/>
    </source>
</evidence>
<dbReference type="InterPro" id="IPR058245">
    <property type="entry name" value="NreC/VraR/RcsB-like_REC"/>
</dbReference>
<dbReference type="PRINTS" id="PR00038">
    <property type="entry name" value="HTHLUXR"/>
</dbReference>
<reference evidence="8 9" key="1">
    <citation type="journal article" date="2015" name="Stand. Genomic Sci.">
        <title>Genomic Encyclopedia of Bacterial and Archaeal Type Strains, Phase III: the genomes of soil and plant-associated and newly described type strains.</title>
        <authorList>
            <person name="Whitman W.B."/>
            <person name="Woyke T."/>
            <person name="Klenk H.P."/>
            <person name="Zhou Y."/>
            <person name="Lilburn T.G."/>
            <person name="Beck B.J."/>
            <person name="De Vos P."/>
            <person name="Vandamme P."/>
            <person name="Eisen J.A."/>
            <person name="Garrity G."/>
            <person name="Hugenholtz P."/>
            <person name="Kyrpides N.C."/>
        </authorList>
    </citation>
    <scope>NUCLEOTIDE SEQUENCE [LARGE SCALE GENOMIC DNA]</scope>
    <source>
        <strain evidence="8 9">VKM Ac-2541</strain>
    </source>
</reference>
<dbReference type="GO" id="GO:0003677">
    <property type="term" value="F:DNA binding"/>
    <property type="evidence" value="ECO:0007669"/>
    <property type="project" value="UniProtKB-KW"/>
</dbReference>
<proteinExistence type="predicted"/>
<dbReference type="InterPro" id="IPR016032">
    <property type="entry name" value="Sig_transdc_resp-reg_C-effctor"/>
</dbReference>
<comment type="caution">
    <text evidence="8">The sequence shown here is derived from an EMBL/GenBank/DDBJ whole genome shotgun (WGS) entry which is preliminary data.</text>
</comment>
<dbReference type="CDD" id="cd17535">
    <property type="entry name" value="REC_NarL-like"/>
    <property type="match status" value="1"/>
</dbReference>
<dbReference type="InterPro" id="IPR000792">
    <property type="entry name" value="Tscrpt_reg_LuxR_C"/>
</dbReference>
<dbReference type="RefSeq" id="WP_132156722.1">
    <property type="nucleotide sequence ID" value="NZ_SLWR01000017.1"/>
</dbReference>
<dbReference type="PANTHER" id="PTHR43214:SF24">
    <property type="entry name" value="TRANSCRIPTIONAL REGULATORY PROTEIN NARL-RELATED"/>
    <property type="match status" value="1"/>
</dbReference>
<dbReference type="InterPro" id="IPR039420">
    <property type="entry name" value="WalR-like"/>
</dbReference>
<sequence>MRIVIAEDQVLLREGLAMLFVDGGHEVVATLGDAEELLAAVTSYRPDLVVADIRMPPTFSDEGARAAQAVKRAHPEVGVLLLSQHIETQHVVELVSLGGFGYLLKDRVLDVSEFLAAAERVARGGSALDPQVVAGLVARSDPLAPLTDRERDVLELMAEGLTNNGIAKRLFLSERTVEAHVRHVFTKLDLPETEDGHRRVLAVLTHLSAAAR</sequence>
<dbReference type="CDD" id="cd06170">
    <property type="entry name" value="LuxR_C_like"/>
    <property type="match status" value="1"/>
</dbReference>
<dbReference type="Pfam" id="PF00072">
    <property type="entry name" value="Response_reg"/>
    <property type="match status" value="1"/>
</dbReference>
<dbReference type="PROSITE" id="PS50043">
    <property type="entry name" value="HTH_LUXR_2"/>
    <property type="match status" value="1"/>
</dbReference>
<evidence type="ECO:0000259" key="6">
    <source>
        <dbReference type="PROSITE" id="PS50043"/>
    </source>
</evidence>
<evidence type="ECO:0000313" key="9">
    <source>
        <dbReference type="Proteomes" id="UP000295573"/>
    </source>
</evidence>
<dbReference type="PROSITE" id="PS00622">
    <property type="entry name" value="HTH_LUXR_1"/>
    <property type="match status" value="1"/>
</dbReference>
<dbReference type="SUPFAM" id="SSF46894">
    <property type="entry name" value="C-terminal effector domain of the bipartite response regulators"/>
    <property type="match status" value="1"/>
</dbReference>
<dbReference type="GO" id="GO:0000160">
    <property type="term" value="P:phosphorelay signal transduction system"/>
    <property type="evidence" value="ECO:0007669"/>
    <property type="project" value="InterPro"/>
</dbReference>
<dbReference type="SMART" id="SM00421">
    <property type="entry name" value="HTH_LUXR"/>
    <property type="match status" value="1"/>
</dbReference>
<evidence type="ECO:0000313" key="8">
    <source>
        <dbReference type="EMBL" id="TCO40539.1"/>
    </source>
</evidence>
<evidence type="ECO:0000256" key="2">
    <source>
        <dbReference type="ARBA" id="ARBA00023015"/>
    </source>
</evidence>